<accession>A0A346NRE8</accession>
<dbReference type="PANTHER" id="PTHR38690:SF1">
    <property type="entry name" value="PROTEASE"/>
    <property type="match status" value="1"/>
</dbReference>
<evidence type="ECO:0000256" key="1">
    <source>
        <dbReference type="SAM" id="MobiDB-lite"/>
    </source>
</evidence>
<feature type="compositionally biased region" description="Basic and acidic residues" evidence="1">
    <location>
        <begin position="1279"/>
        <end position="1288"/>
    </location>
</feature>
<keyword evidence="4" id="KW-1185">Reference proteome</keyword>
<gene>
    <name evidence="3" type="ORF">D0Y50_18165</name>
</gene>
<dbReference type="NCBIfam" id="TIGR02099">
    <property type="entry name" value="YhdP family protein"/>
    <property type="match status" value="1"/>
</dbReference>
<feature type="region of interest" description="Disordered" evidence="1">
    <location>
        <begin position="1279"/>
        <end position="1310"/>
    </location>
</feature>
<feature type="domain" description="YhdP central" evidence="2">
    <location>
        <begin position="8"/>
        <end position="1278"/>
    </location>
</feature>
<evidence type="ECO:0000313" key="3">
    <source>
        <dbReference type="EMBL" id="AXR08105.1"/>
    </source>
</evidence>
<evidence type="ECO:0000259" key="2">
    <source>
        <dbReference type="Pfam" id="PF13116"/>
    </source>
</evidence>
<dbReference type="PANTHER" id="PTHR38690">
    <property type="entry name" value="PROTEASE-RELATED"/>
    <property type="match status" value="1"/>
</dbReference>
<reference evidence="3 4" key="1">
    <citation type="submission" date="2018-08" db="EMBL/GenBank/DDBJ databases">
        <title>Salinimonas sediminis sp. nov., a piezophilic bacterium isolated from a deep-sea sediment sample from the New Britain Trench.</title>
        <authorList>
            <person name="Cao J."/>
        </authorList>
    </citation>
    <scope>NUCLEOTIDE SEQUENCE [LARGE SCALE GENOMIC DNA]</scope>
    <source>
        <strain evidence="3 4">N102</strain>
    </source>
</reference>
<organism evidence="3 4">
    <name type="scientific">Salinimonas sediminis</name>
    <dbReference type="NCBI Taxonomy" id="2303538"/>
    <lineage>
        <taxon>Bacteria</taxon>
        <taxon>Pseudomonadati</taxon>
        <taxon>Pseudomonadota</taxon>
        <taxon>Gammaproteobacteria</taxon>
        <taxon>Alteromonadales</taxon>
        <taxon>Alteromonadaceae</taxon>
        <taxon>Alteromonas/Salinimonas group</taxon>
        <taxon>Salinimonas</taxon>
    </lineage>
</organism>
<dbReference type="OrthoDB" id="9762238at2"/>
<dbReference type="InterPro" id="IPR011836">
    <property type="entry name" value="YhdP"/>
</dbReference>
<evidence type="ECO:0000313" key="4">
    <source>
        <dbReference type="Proteomes" id="UP000262073"/>
    </source>
</evidence>
<dbReference type="Pfam" id="PF13116">
    <property type="entry name" value="YhdP"/>
    <property type="match status" value="1"/>
</dbReference>
<dbReference type="InterPro" id="IPR025263">
    <property type="entry name" value="YhdP_central"/>
</dbReference>
<name>A0A346NRE8_9ALTE</name>
<dbReference type="RefSeq" id="WP_117318338.1">
    <property type="nucleotide sequence ID" value="NZ_CP031769.1"/>
</dbReference>
<dbReference type="Proteomes" id="UP000262073">
    <property type="component" value="Chromosome"/>
</dbReference>
<dbReference type="KEGG" id="salm:D0Y50_18165"/>
<protein>
    <submittedName>
        <fullName evidence="3">TIGR02099 family protein</fullName>
    </submittedName>
</protein>
<feature type="compositionally biased region" description="Polar residues" evidence="1">
    <location>
        <begin position="1002"/>
        <end position="1015"/>
    </location>
</feature>
<sequence length="1330" mass="144728">MKKLTTILAWGLKKLWLVLAVLLVLFAVLLSAMRYALPHLEQKKALLEEYVSERYGVALTIGSLQADWQKTGPAMVLKQVSLKQSASSPVGLDIRTIDIELDFWRSLTHRQLSSNQFTLSGLQLALDADRLTGGADSDFPVLDALKSLFLEQLENFSVTDSTLSITQEGQTQVVDISALRWLNSRGHHQGQGAFQVRELANNSASFIIDLDGGKDNLHGVLYAKAEDLDISPWVSGLIKTRRPLNESRANLELWAEVENSTISALFTQLHDSHLEWGGEDEVSVSTSIRSGTLQALPVGQQWQFRLDELVVESNDQSLTTDLVGRMQPGREIVLNTMKPTPVNPFLVLLPLFTSDTADDDVRELNPQGELSTLQLQIKPKGVALSAKLVDVSWQQFGNIPGVDALDIGINWSKSAGVINIAAREGQIHADNLLSQNLALDTLRAKLFVYPQQQTDGSTHMMLASDNLQLQTNLFGMQQSFRFDLFDRELSLMTTIDDLPVATIPSLLPGSLMGADTAAYLTRALSTEGQNGQISHARIMWQGQLADYPFTRQQGVFQAGLSVTDSQFSFASGWPALDQADLALLFENKGLTITGTQAKLNGVNFKNLTATIAQLEPSAHLIIHADGQGSAAQLTDLMVNSTLADSLGMVLDEQVQISGDLQASLKLDIPLNSPDVVASGSALLTGNKVYINSLGMTLEEAAGEVRFINENINTDHFTAQLLGQPVNLDVTGGKHNDEYRVDVGLQGNWSIAPLLARINPEFTQYVKGHSEWQANVALQLPTSGFSYSASITSQLAGIASSLPPPLNKSATQIERFAITSQGNQKASTIRAVLGQEVAFDGILPHSEMQFSRAHLALGDSDFSGLGVGFSVSANLPQVSMTDWYQTVQLIIDGTGAPDDSNTPASTERHITEPRQPALFSVPERIFVNTDKLIIAGQTLTDVDITAKQTNNNWFVDIDSSEARAKVNLYEQWLTQGIEVDADYINLVSWQPTDETVDEPSQPKAGTSPNSLASSNPPWDAQTLPPIYFHCRQCTFMGKQLGEVTLDVAKSAEGMSIQQFQSVTPHSKLNATGEWLMSSNRTHIEGNIDSNDVGTLLKDLGVNSGIKDSAAAVSFNLHWANSPMDFALAGVNGDVDWRLTDGYLSELSDKGSRIFTLFSLNSLVRKLSLDFRDVFAKGFFYDDMRGTLNIHDGKAATDDTIIDGGAGEIVIKGYTDLVAQQLNYNVAFTPNVTGNLPILVYFLATPPTALAALALDQVLTSAKVISNVNYKVTGTLSEPKFEEMGRDSKDIQLPARQTSPDPDPGLTQPDLERLNLEVQHGKSGSRANDVGA</sequence>
<proteinExistence type="predicted"/>
<feature type="region of interest" description="Disordered" evidence="1">
    <location>
        <begin position="992"/>
        <end position="1016"/>
    </location>
</feature>
<dbReference type="EMBL" id="CP031769">
    <property type="protein sequence ID" value="AXR08105.1"/>
    <property type="molecule type" value="Genomic_DNA"/>
</dbReference>